<evidence type="ECO:0000313" key="2">
    <source>
        <dbReference type="Proteomes" id="UP000194546"/>
    </source>
</evidence>
<dbReference type="Gene3D" id="1.20.120.450">
    <property type="entry name" value="dinb family like domain"/>
    <property type="match status" value="1"/>
</dbReference>
<proteinExistence type="predicted"/>
<gene>
    <name evidence="1" type="ORF">PAMC26510_35965</name>
</gene>
<dbReference type="SUPFAM" id="SSF109854">
    <property type="entry name" value="DinB/YfiT-like putative metalloenzymes"/>
    <property type="match status" value="1"/>
</dbReference>
<organism evidence="1 2">
    <name type="scientific">Caballeronia sordidicola</name>
    <name type="common">Burkholderia sordidicola</name>
    <dbReference type="NCBI Taxonomy" id="196367"/>
    <lineage>
        <taxon>Bacteria</taxon>
        <taxon>Pseudomonadati</taxon>
        <taxon>Pseudomonadota</taxon>
        <taxon>Betaproteobacteria</taxon>
        <taxon>Burkholderiales</taxon>
        <taxon>Burkholderiaceae</taxon>
        <taxon>Caballeronia</taxon>
    </lineage>
</organism>
<evidence type="ECO:0008006" key="3">
    <source>
        <dbReference type="Google" id="ProtNLM"/>
    </source>
</evidence>
<dbReference type="PANTHER" id="PTHR36922:SF1">
    <property type="entry name" value="DUF1993 DOMAIN-CONTAINING PROTEIN"/>
    <property type="match status" value="1"/>
</dbReference>
<comment type="caution">
    <text evidence="1">The sequence shown here is derived from an EMBL/GenBank/DDBJ whole genome shotgun (WGS) entry which is preliminary data.</text>
</comment>
<dbReference type="Proteomes" id="UP000194546">
    <property type="component" value="Unassembled WGS sequence"/>
</dbReference>
<dbReference type="InterPro" id="IPR018531">
    <property type="entry name" value="DUF1993"/>
</dbReference>
<protein>
    <recommendedName>
        <fullName evidence="3">DUF1993 domain-containing protein</fullName>
    </recommendedName>
</protein>
<dbReference type="PANTHER" id="PTHR36922">
    <property type="entry name" value="BLL2446 PROTEIN"/>
    <property type="match status" value="1"/>
</dbReference>
<dbReference type="EMBL" id="NBTY01000204">
    <property type="protein sequence ID" value="OTP66130.1"/>
    <property type="molecule type" value="Genomic_DNA"/>
</dbReference>
<dbReference type="InterPro" id="IPR034660">
    <property type="entry name" value="DinB/YfiT-like"/>
</dbReference>
<evidence type="ECO:0000313" key="1">
    <source>
        <dbReference type="EMBL" id="OTP66130.1"/>
    </source>
</evidence>
<name>A0A242M4L1_CABSO</name>
<dbReference type="Pfam" id="PF09351">
    <property type="entry name" value="DUF1993"/>
    <property type="match status" value="1"/>
</dbReference>
<sequence>MTELTIEPLKRGLQQMSGYLDHAQKHIIDYWIAPDSLLAARLAPGMMTFSAQVQRASDNAKNGVARLTGTVAPVCPDTEANIEQLKTRLENTAKHLETLTGEDFAGAERRLIQLRFLSINGDMTGFEYLTRFLLPNFYFHIATAHAILRHQGVAIGKKEYLGPSH</sequence>
<dbReference type="AlphaFoldDB" id="A0A242M4L1"/>
<reference evidence="1 2" key="1">
    <citation type="submission" date="2017-03" db="EMBL/GenBank/DDBJ databases">
        <title>Genome analysis of strain PAMC 26510.</title>
        <authorList>
            <person name="Oh H.-M."/>
            <person name="Yang J.-A."/>
        </authorList>
    </citation>
    <scope>NUCLEOTIDE SEQUENCE [LARGE SCALE GENOMIC DNA]</scope>
    <source>
        <strain evidence="1 2">PAMC 26510</strain>
    </source>
</reference>
<accession>A0A242M4L1</accession>